<feature type="signal peptide" evidence="1">
    <location>
        <begin position="1"/>
        <end position="20"/>
    </location>
</feature>
<evidence type="ECO:0000256" key="1">
    <source>
        <dbReference type="SAM" id="SignalP"/>
    </source>
</evidence>
<reference evidence="2" key="1">
    <citation type="submission" date="2014-11" db="EMBL/GenBank/DDBJ databases">
        <authorList>
            <person name="Otto D Thomas"/>
            <person name="Naeem Raeece"/>
        </authorList>
    </citation>
    <scope>NUCLEOTIDE SEQUENCE</scope>
</reference>
<evidence type="ECO:0000313" key="2">
    <source>
        <dbReference type="EMBL" id="CEM12228.1"/>
    </source>
</evidence>
<organism evidence="2">
    <name type="scientific">Chromera velia CCMP2878</name>
    <dbReference type="NCBI Taxonomy" id="1169474"/>
    <lineage>
        <taxon>Eukaryota</taxon>
        <taxon>Sar</taxon>
        <taxon>Alveolata</taxon>
        <taxon>Colpodellida</taxon>
        <taxon>Chromeraceae</taxon>
        <taxon>Chromera</taxon>
    </lineage>
</organism>
<keyword evidence="1" id="KW-0732">Signal</keyword>
<dbReference type="EMBL" id="CDMZ01000345">
    <property type="protein sequence ID" value="CEM12228.1"/>
    <property type="molecule type" value="Genomic_DNA"/>
</dbReference>
<feature type="chain" id="PRO_5005189100" evidence="1">
    <location>
        <begin position="21"/>
        <end position="262"/>
    </location>
</feature>
<name>A0A0G4FH90_9ALVE</name>
<protein>
    <submittedName>
        <fullName evidence="2">Uncharacterized protein</fullName>
    </submittedName>
</protein>
<accession>A0A0G4FH90</accession>
<dbReference type="AlphaFoldDB" id="A0A0G4FH90"/>
<gene>
    <name evidence="2" type="ORF">Cvel_16818</name>
</gene>
<sequence>MRLLFCDVAVLCLSTIVVDCSLLITNSSVYPFVQKSYRSVFVPIDEVETVSLDNFRCTSLQGSSCGLLATVQSVAEEQSTQNNTFVQRRHSSGLPAFGLTSFFSFLRGGVSSLFTKLTKTEQHLVQQISSHFSRWFPPASKEAAYLGIDRNGSSRTAISSFSAVSGRLSFGSLRPGVSSLPLTFSQGLPAKRIATWGGRHETGCWDVVGGAYRTQQTGQWTRFEGATGVRPCNEAARGEYASVAFSGPLVLSRLWARLIGRR</sequence>
<proteinExistence type="predicted"/>
<dbReference type="VEuPathDB" id="CryptoDB:Cvel_16818"/>